<feature type="compositionally biased region" description="Polar residues" evidence="2">
    <location>
        <begin position="532"/>
        <end position="541"/>
    </location>
</feature>
<feature type="coiled-coil region" evidence="1">
    <location>
        <begin position="589"/>
        <end position="623"/>
    </location>
</feature>
<accession>A0A653BFV5</accession>
<feature type="compositionally biased region" description="Basic and acidic residues" evidence="2">
    <location>
        <begin position="2814"/>
        <end position="2823"/>
    </location>
</feature>
<feature type="region of interest" description="Disordered" evidence="2">
    <location>
        <begin position="3842"/>
        <end position="3863"/>
    </location>
</feature>
<feature type="compositionally biased region" description="Pro residues" evidence="2">
    <location>
        <begin position="1364"/>
        <end position="1374"/>
    </location>
</feature>
<feature type="compositionally biased region" description="Gly residues" evidence="2">
    <location>
        <begin position="2675"/>
        <end position="2691"/>
    </location>
</feature>
<proteinExistence type="predicted"/>
<feature type="compositionally biased region" description="Basic and acidic residues" evidence="2">
    <location>
        <begin position="547"/>
        <end position="556"/>
    </location>
</feature>
<dbReference type="InterPro" id="IPR013783">
    <property type="entry name" value="Ig-like_fold"/>
</dbReference>
<feature type="coiled-coil region" evidence="1">
    <location>
        <begin position="670"/>
        <end position="733"/>
    </location>
</feature>
<dbReference type="Gene3D" id="2.60.40.10">
    <property type="entry name" value="Immunoglobulins"/>
    <property type="match status" value="1"/>
</dbReference>
<feature type="compositionally biased region" description="Low complexity" evidence="2">
    <location>
        <begin position="1306"/>
        <end position="1320"/>
    </location>
</feature>
<evidence type="ECO:0000313" key="4">
    <source>
        <dbReference type="EMBL" id="VEN34460.1"/>
    </source>
</evidence>
<keyword evidence="1" id="KW-0175">Coiled coil</keyword>
<dbReference type="OrthoDB" id="6424487at2759"/>
<keyword evidence="5" id="KW-1185">Reference proteome</keyword>
<feature type="compositionally biased region" description="Low complexity" evidence="2">
    <location>
        <begin position="2369"/>
        <end position="2378"/>
    </location>
</feature>
<sequence>MEPCVGCPCSSAEATAYWEYLKNQFEDQTAILHEREREIRGKLAVVDNLISTSKQSNRPSTVPKVSSPVPKIFVQKADEPVCDLSYESTNITSTSSEKNIPVSFLQRVMENAKSILNLSNNTIRTSMVFPTDSRVNEAPTREHDSHVSCDCPSDPQWSTSANADSSDNVYQSTDSMSKCGSTNYSQETTVMMCHACKSYLSGSNLPSTQTMQPSESYASSDSQMPTATSVSCTQQCSECRQNNSDQQCTTSSCSGECTVCRASYGHGNQQQYQSTSGSESCGRDTCNNTLQCQDCRSTYEDCTEECTECLSSTYGSTYGYTSGGNTDTDVISPQSQTLSCACAASTSVQQAQAQNVTCACGTSNSDGYVLPPTESCACNTSRKPSERTACACGPSERAINLDERAMNTSKQQMYNRNVQFEEHAINTPRPQMKSKTTSNRNERCVNTCRGALNKPMSTVSAGSGDLNMPIQNKNLVTHWVGTTPRQERESELALINPPGSREGARTPYSMLSRSTTTPDIVTYGTKETEARQSTCSATTCPSKRYRSRSDMRERENQINMAESRPPTRNRSAGGVPIRDSVESNCCFHCAQTNQKSDQLMRMMAELQMQEQEIKERMQELLARERNYDNALNNVEMVHDPYDPNCMCGCKEYLADQNVSEVEIQPPSEPFQDIERVRQELKLENQELKAELMEMKMQLKHTLEKIEGPMKKKLEYEQAKCRKLQQELEETATTMMLSQDQYGKEMDNLKMQLCCACSNMNELNTINSRLKDELNSLDCMCAKLEDDLVKQKLNEAETIKRLAKRSPYSDAGGGCNPCPITGAYPDGGGGYAIGAPPPVPAYPMVGAPYMGGGVNYPAPASLAAPCGGCQGATRETKETDCQCDHCKWQEPFTCDSNLHVIARKLSKTLRESSPCKECSKLPAELTGAAKVIKDLTDLVESRKEKSREKDSACTCGSKGRDSSLHVIARKLSKTLQDTAPCDVCSNLPPDLKDAARCIKDLSDMVCSRKVDHAGDSKQKKDCFCQSLPPMEDGCCQCTTTKDKGIQETKSTKIVDTQAGTAMEPPEEAKTQTILPASPSFEEKGSSQAVVQTHEAVSNYSTPAPSQVIREEAAAAASAEAPPEGGEPTTDEAAAAKADDAEAPEGAEEVERALPEPLVIPIAPEEVTLAVVDPAPDIPSAIEAPPVPPPSTPAGVPCGPGAICAERGMPCVQMMAGAAPTAMETKTVESTAPTMVESPPAMDEPALESAPPALDAPAVIEELVQQVMAEPEAVPSAPAPAQAPPTDVQLPPQVLPEEPPKPFDASRPQTPTTQPQAPINVCPCPPPPAGFGPVPPGYTPPPTPAALATQPAASPPPSPAAFAPSPSGPLPPPTGFGPPGDDDFEPCPRVCGPDSPCAKVGLPCQTGQRPPKKGPTGFTDGGTPAGGGPGYQQGVPRGFGGPAGYDDPEEYGGYGGPGGPGGYGGPGGPGGLGRAGDYGGPGGPGEPGAYGGPGGPEGYDDPESSAAPSAQGPLQAPDLPGQFTEKYVGDFPFEVATRAEGLTEPPPGLHVTTTITSSGNLEVITEGPSGVIETILNYTDDGVIEVITYLHEEEETEIPPGGPGVIVGEPASVSKSFTEGQEMGTDAVTPDSTFLGKDKRKPGRLSTEKRRPSAAAQLEFETARGNLLRVAQTKSFVASGGSEATDISGGIEGDVSAYSEAPSIGPEGAGTDRKTGMARSAGLGGFRIHSTTEVPVGPGIDPTTERPVGPGIDPTTGRPVAVATDPATGLPVGPGIDPTTGRTVGPEIDPTTGRPVAVATDPATGLPVGPGIDPTTERPVGPGIDPTTGRPVAVATDPATGLPVGPGIDPTTGRPVGPGVDPTTGRPVAVTIDPATGLPVGPGNDATTGGTVRPGIDPTTGRLVAVAIDPKTGLSLEMGIDPTTGQPTDEKGVMQHGAGMTDQSTGYPVSDEQGMMSSHISTAEKSGEPFGTKDEEMVSSHISVADKEAEGLKMADAEMVSAPIGTADKSGEPTEKTDQQMISDEIALAEKGAQPPESCDEGVISSQIEVADKSSDYPQISEQGMTASQIEMRDMAAAAEGAETADMDTETSKLDTKDAEAFQEQLDEQTSALMYEKASKEAGEEGIEAGTGVGEGEGAEEAGERAEGEAMLGEVEYEKPEGVEGEEGEGEGVAVGAGGEGAEGELPEGATPEWAELTPITEEGTLEGESKTADKLAESLEAADAKRQKRDCACQSSPPPIEQSCQCCECKDIGISTSHDSETITEATGDHLDYCAQEATETLAEDTERTETESGELLTAAEEMAPSSDSKAQDQDKSRGDIDEFKSAEDLVSQLIDGAVQAGEARSKTGVEPARSRASGEGSESRRSSRASKGSKGSRMSSKKGSKSSKEEELVKTDSFGTGGAEADATEASQTQTSQDVASSTADAGTPVTGVLSSEVPAELRSLDKASRDAAGLDGKGKTSSGSESDPEKRKMRKESEEKRKMKRGSQEVPRSASQVSSSDGTKPKKRRSSRLDTAICDCKGVCQCVVCSPEIISARLAATGSHEPPGGRYDQLCCCTGSPQVQQQQQQAQQRMFQQPAPQVAGYVQCSAPCNYPPSGPQQQQQQPIHPPGCRCVQCRCNPCTPCPPEYAQPETFIRSTDLCGAGGPGARPRMGRPRERISINDVFERSFRGGSPRGGGAAGPSSAGGGSPLLPPRQMPYQRYPGAGQHPCDCECIDCICMPTIQELAQTRNMPPIRDEKQVYQVKCVCPNAQNARKMLAQRSRIPISTNPATSPPRVAMPAGCTCDTCKCEDDKEAAPPAGETGGVPSGEAPAHDPTKDQCDCPECECTVCFDKNKGYKGKNEKGCCCKGPCTCEDCPIDKYKKALEKAGGFIPKPGYPSDCDCDKCDCPEAPGKPKRKPKPGHPDDCDCDICICPKGPGRKKPSDCSCDICICPGGGDRGPPQEAVCDCDPCECSPCADPKKKKAGDSRPGRIPACDCPECECNPCADPKKAGTKKPSTAEGCTCETCDCATEDKMTDVPSKVPHPENCDCPECMCMEEILQTTESFGHEDECTCEECKCPSDDATSTTQHPEGCTCAVCTCPGPEGMVDNTTSAAHMEGCTCEVCTCPGATETGTVDAATHPEGCTCEECKCSEPIEVHPAGCTCAECKCDPCGDAQVHDGNCQCPECQCVECPKGGGGGGGKDEKGDAPPAGPAQLINRSCHCLECHCDTCTDPTKTKVERKPAEPPKDAVGGNCTCKACICIDCAGKAAKEGKEGGGDKPAAEPCGGKHPDCKCTECTCQPCEPTVPPSDKQETCLCGDCKCPDCSFKQQKKGAADCMCPECRCRDDLGPPAPAAAPGGRHPNCKCAECTCVECNPGDGPAVEKKGSECKCGDCKCVECKYKPSSPPAHADGCTCKECKCDDRKQGDAGKPPTVFTDPPPFELLKRKSCDCNTCSCVLCKQKAMTTGEGKSQPATGDAPFFEIPVRQPCTCKICECPTCNKDAPKPPPPEVRPPGHSGDCKCEVCKCSPGGGGGGGGPRTPPVLQIPVGCDCEICRCAPCLDGSKSGGGGGEKGSDGCTCAVCDCTPGGGQAKVAPPPSGGCTCAVCNCSGGGGGGQAAPPFKAECDCPECSCDPCMDEKKRGAAKPPSGAPPSGHPVPCDCPECSCNPCMDKKKRETGKPPSGAPGDGCTCAICNCSGGGGGGQAEPPFKADCDCPECSCDPCMDEKKRGAAKPPSGAPPSGHPVPCDCPECSCAPCMDEKKRGAGGEGGKPPSGAPCDCPVCKCDPSMDQKKGEAVKPQSGAPSGHPTGCDCPECSCNPCMDETKRGTGKKGGEVAVGPDKTNSGDCTCCTCKKGGRKRSPKGQPKGTGSEMPVNHQKGCDCPECQCSPCLDENVQASKGGSRNVQASERPQSGKPSQHPLDCDCYTCFCEKCPDLSGGGRKNQASGVDPSKKVGTANSGVSNVSKGSHPTDCDCSECCMSAIGTMDNATLMQKIQTDKKENCECREQIKEIKKALTKIKCACTEAEMKAVKSNQMTTQGVQGVGGGANPLVKQASAFGQTMSGLKMALNNLQDKCKAKDKLIQAMTGELKTRISSKTFENIIAAQNCEAPDFDKGGDVKSLEPSTNVLYTVNEENTDFDAKMSKAVATEKHKQKKKTKSCKCGKSHKDKEKDSNQVDLSGFEVIDIRRITNDSIIIKWKPPKTNLVTGYDIFVNGVNKSKVMSGGRTSAMVHSLDLSSTIQITIYAVTKCGRCEPPAIAIYEIK</sequence>
<protein>
    <recommendedName>
        <fullName evidence="3">Fibronectin type-III domain-containing protein</fullName>
    </recommendedName>
</protein>
<reference evidence="4 5" key="1">
    <citation type="submission" date="2019-01" db="EMBL/GenBank/DDBJ databases">
        <authorList>
            <person name="Sayadi A."/>
        </authorList>
    </citation>
    <scope>NUCLEOTIDE SEQUENCE [LARGE SCALE GENOMIC DNA]</scope>
</reference>
<evidence type="ECO:0000256" key="2">
    <source>
        <dbReference type="SAM" id="MobiDB-lite"/>
    </source>
</evidence>
<feature type="region of interest" description="Disordered" evidence="2">
    <location>
        <begin position="2274"/>
        <end position="2512"/>
    </location>
</feature>
<feature type="compositionally biased region" description="Polar residues" evidence="2">
    <location>
        <begin position="3944"/>
        <end position="3956"/>
    </location>
</feature>
<feature type="region of interest" description="Disordered" evidence="2">
    <location>
        <begin position="532"/>
        <end position="573"/>
    </location>
</feature>
<feature type="domain" description="Fibronectin type-III" evidence="3">
    <location>
        <begin position="4169"/>
        <end position="4253"/>
    </location>
</feature>
<gene>
    <name evidence="4" type="ORF">CALMAC_LOCUS648</name>
</gene>
<feature type="compositionally biased region" description="Low complexity" evidence="2">
    <location>
        <begin position="1112"/>
        <end position="1134"/>
    </location>
</feature>
<feature type="compositionally biased region" description="Basic and acidic residues" evidence="2">
    <location>
        <begin position="2468"/>
        <end position="2482"/>
    </location>
</feature>
<dbReference type="CDD" id="cd00063">
    <property type="entry name" value="FN3"/>
    <property type="match status" value="1"/>
</dbReference>
<feature type="compositionally biased region" description="Gly residues" evidence="2">
    <location>
        <begin position="1417"/>
        <end position="1441"/>
    </location>
</feature>
<evidence type="ECO:0000259" key="3">
    <source>
        <dbReference type="PROSITE" id="PS50853"/>
    </source>
</evidence>
<feature type="region of interest" description="Disordered" evidence="2">
    <location>
        <begin position="1269"/>
        <end position="1520"/>
    </location>
</feature>
<feature type="region of interest" description="Disordered" evidence="2">
    <location>
        <begin position="2117"/>
        <end position="2149"/>
    </location>
</feature>
<feature type="compositionally biased region" description="Low complexity" evidence="2">
    <location>
        <begin position="1282"/>
        <end position="1294"/>
    </location>
</feature>
<dbReference type="Proteomes" id="UP000410492">
    <property type="component" value="Unassembled WGS sequence"/>
</dbReference>
<feature type="compositionally biased region" description="Gly residues" evidence="2">
    <location>
        <begin position="1450"/>
        <end position="1495"/>
    </location>
</feature>
<feature type="coiled-coil region" evidence="1">
    <location>
        <begin position="759"/>
        <end position="786"/>
    </location>
</feature>
<feature type="region of interest" description="Disordered" evidence="2">
    <location>
        <begin position="3926"/>
        <end position="3958"/>
    </location>
</feature>
<dbReference type="InterPro" id="IPR036116">
    <property type="entry name" value="FN3_sf"/>
</dbReference>
<feature type="compositionally biased region" description="Polar residues" evidence="2">
    <location>
        <begin position="2494"/>
        <end position="2503"/>
    </location>
</feature>
<evidence type="ECO:0000313" key="5">
    <source>
        <dbReference type="Proteomes" id="UP000410492"/>
    </source>
</evidence>
<name>A0A653BFV5_CALMS</name>
<feature type="region of interest" description="Disordered" evidence="2">
    <location>
        <begin position="1616"/>
        <end position="1654"/>
    </location>
</feature>
<feature type="region of interest" description="Disordered" evidence="2">
    <location>
        <begin position="2798"/>
        <end position="2823"/>
    </location>
</feature>
<organism evidence="4 5">
    <name type="scientific">Callosobruchus maculatus</name>
    <name type="common">Southern cowpea weevil</name>
    <name type="synonym">Pulse bruchid</name>
    <dbReference type="NCBI Taxonomy" id="64391"/>
    <lineage>
        <taxon>Eukaryota</taxon>
        <taxon>Metazoa</taxon>
        <taxon>Ecdysozoa</taxon>
        <taxon>Arthropoda</taxon>
        <taxon>Hexapoda</taxon>
        <taxon>Insecta</taxon>
        <taxon>Pterygota</taxon>
        <taxon>Neoptera</taxon>
        <taxon>Endopterygota</taxon>
        <taxon>Coleoptera</taxon>
        <taxon>Polyphaga</taxon>
        <taxon>Cucujiformia</taxon>
        <taxon>Chrysomeloidea</taxon>
        <taxon>Chrysomelidae</taxon>
        <taxon>Bruchinae</taxon>
        <taxon>Bruchini</taxon>
        <taxon>Callosobruchus</taxon>
    </lineage>
</organism>
<feature type="region of interest" description="Disordered" evidence="2">
    <location>
        <begin position="1870"/>
        <end position="1896"/>
    </location>
</feature>
<feature type="compositionally biased region" description="Basic and acidic residues" evidence="2">
    <location>
        <begin position="2309"/>
        <end position="2327"/>
    </location>
</feature>
<evidence type="ECO:0000256" key="1">
    <source>
        <dbReference type="SAM" id="Coils"/>
    </source>
</evidence>
<feature type="compositionally biased region" description="Polar residues" evidence="2">
    <location>
        <begin position="2411"/>
        <end position="2425"/>
    </location>
</feature>
<dbReference type="EMBL" id="CAACVG010000716">
    <property type="protein sequence ID" value="VEN34460.1"/>
    <property type="molecule type" value="Genomic_DNA"/>
</dbReference>
<feature type="region of interest" description="Disordered" evidence="2">
    <location>
        <begin position="1109"/>
        <end position="1145"/>
    </location>
</feature>
<feature type="region of interest" description="Disordered" evidence="2">
    <location>
        <begin position="2668"/>
        <end position="2700"/>
    </location>
</feature>
<dbReference type="PROSITE" id="PS50853">
    <property type="entry name" value="FN3"/>
    <property type="match status" value="1"/>
</dbReference>
<feature type="region of interest" description="Disordered" evidence="2">
    <location>
        <begin position="1727"/>
        <end position="1788"/>
    </location>
</feature>
<dbReference type="InterPro" id="IPR003961">
    <property type="entry name" value="FN3_dom"/>
</dbReference>
<dbReference type="SUPFAM" id="SSF49265">
    <property type="entry name" value="Fibronectin type III"/>
    <property type="match status" value="1"/>
</dbReference>
<feature type="compositionally biased region" description="Pro residues" evidence="2">
    <location>
        <begin position="1321"/>
        <end position="1342"/>
    </location>
</feature>
<feature type="region of interest" description="Disordered" evidence="2">
    <location>
        <begin position="3888"/>
        <end position="3907"/>
    </location>
</feature>
<feature type="region of interest" description="Disordered" evidence="2">
    <location>
        <begin position="496"/>
        <end position="515"/>
    </location>
</feature>
<feature type="compositionally biased region" description="Polar residues" evidence="2">
    <location>
        <begin position="3888"/>
        <end position="3904"/>
    </location>
</feature>